<evidence type="ECO:0000256" key="2">
    <source>
        <dbReference type="ARBA" id="ARBA00006375"/>
    </source>
</evidence>
<dbReference type="InterPro" id="IPR018108">
    <property type="entry name" value="MCP_transmembrane"/>
</dbReference>
<evidence type="ECO:0000313" key="11">
    <source>
        <dbReference type="EMBL" id="GFH50244.1"/>
    </source>
</evidence>
<evidence type="ECO:0000256" key="3">
    <source>
        <dbReference type="ARBA" id="ARBA00022448"/>
    </source>
</evidence>
<evidence type="ECO:0008006" key="13">
    <source>
        <dbReference type="Google" id="ProtNLM"/>
    </source>
</evidence>
<accession>A0AAD3CR18</accession>
<protein>
    <recommendedName>
        <fullName evidence="13">Mitochondrial carrier protein</fullName>
    </recommendedName>
</protein>
<feature type="repeat" description="Solcar" evidence="9">
    <location>
        <begin position="9"/>
        <end position="93"/>
    </location>
</feature>
<name>A0AAD3CR18_9STRA</name>
<comment type="subcellular location">
    <subcellularLocation>
        <location evidence="1">Mitochondrion membrane</location>
        <topology evidence="1">Multi-pass membrane protein</topology>
    </subcellularLocation>
</comment>
<keyword evidence="3 10" id="KW-0813">Transport</keyword>
<evidence type="ECO:0000256" key="4">
    <source>
        <dbReference type="ARBA" id="ARBA00022692"/>
    </source>
</evidence>
<dbReference type="SUPFAM" id="SSF103506">
    <property type="entry name" value="Mitochondrial carrier"/>
    <property type="match status" value="1"/>
</dbReference>
<keyword evidence="7" id="KW-0496">Mitochondrion</keyword>
<feature type="repeat" description="Solcar" evidence="9">
    <location>
        <begin position="104"/>
        <end position="190"/>
    </location>
</feature>
<evidence type="ECO:0000256" key="5">
    <source>
        <dbReference type="ARBA" id="ARBA00022737"/>
    </source>
</evidence>
<dbReference type="Pfam" id="PF00153">
    <property type="entry name" value="Mito_carr"/>
    <property type="match status" value="3"/>
</dbReference>
<keyword evidence="12" id="KW-1185">Reference proteome</keyword>
<comment type="caution">
    <text evidence="11">The sequence shown here is derived from an EMBL/GenBank/DDBJ whole genome shotgun (WGS) entry which is preliminary data.</text>
</comment>
<feature type="repeat" description="Solcar" evidence="9">
    <location>
        <begin position="199"/>
        <end position="285"/>
    </location>
</feature>
<dbReference type="InterPro" id="IPR050567">
    <property type="entry name" value="Mitochondrial_Carrier"/>
</dbReference>
<evidence type="ECO:0000256" key="7">
    <source>
        <dbReference type="ARBA" id="ARBA00023128"/>
    </source>
</evidence>
<proteinExistence type="inferred from homology"/>
<dbReference type="PROSITE" id="PS50920">
    <property type="entry name" value="SOLCAR"/>
    <property type="match status" value="3"/>
</dbReference>
<dbReference type="Proteomes" id="UP001054902">
    <property type="component" value="Unassembled WGS sequence"/>
</dbReference>
<sequence length="303" mass="33680">MKENVLNTRDVSRDVFSATIGSILNCYVGQPLDTVKVRMQTLPCSYQSIFQTSGKIIHEEGVKSLWKGSVPTAIGMAAENAVAFGIHEALKRAFPTQQREGEAPGLIQPFMHGMITGLTACIVLLPTEVIKAKTQVVIGDATKVTSTEIYRKMIQKQGYKSLFCGLDAQLARDGPFYGFFFGGYELFCYSFKTYFPEIPDEVNYFMSGGFAGMLAWTMAMPFDVPKTNVQASWDTKVVGSYFPEMARIVRERGVLALFSGLGPTLVRAFPANAALFLGVETGKKMFDHWIWKHDSSLDDARRR</sequence>
<dbReference type="AlphaFoldDB" id="A0AAD3CR18"/>
<dbReference type="Gene3D" id="1.50.40.10">
    <property type="entry name" value="Mitochondrial carrier domain"/>
    <property type="match status" value="1"/>
</dbReference>
<evidence type="ECO:0000256" key="6">
    <source>
        <dbReference type="ARBA" id="ARBA00022989"/>
    </source>
</evidence>
<dbReference type="GO" id="GO:1990575">
    <property type="term" value="P:mitochondrial L-ornithine transmembrane transport"/>
    <property type="evidence" value="ECO:0007669"/>
    <property type="project" value="TreeGrafter"/>
</dbReference>
<evidence type="ECO:0000313" key="12">
    <source>
        <dbReference type="Proteomes" id="UP001054902"/>
    </source>
</evidence>
<dbReference type="GO" id="GO:0000064">
    <property type="term" value="F:L-ornithine transmembrane transporter activity"/>
    <property type="evidence" value="ECO:0007669"/>
    <property type="project" value="TreeGrafter"/>
</dbReference>
<dbReference type="InterPro" id="IPR023395">
    <property type="entry name" value="MCP_dom_sf"/>
</dbReference>
<dbReference type="EMBL" id="BLLK01000038">
    <property type="protein sequence ID" value="GFH50244.1"/>
    <property type="molecule type" value="Genomic_DNA"/>
</dbReference>
<keyword evidence="4 9" id="KW-0812">Transmembrane</keyword>
<reference evidence="11 12" key="1">
    <citation type="journal article" date="2021" name="Sci. Rep.">
        <title>The genome of the diatom Chaetoceros tenuissimus carries an ancient integrated fragment of an extant virus.</title>
        <authorList>
            <person name="Hongo Y."/>
            <person name="Kimura K."/>
            <person name="Takaki Y."/>
            <person name="Yoshida Y."/>
            <person name="Baba S."/>
            <person name="Kobayashi G."/>
            <person name="Nagasaki K."/>
            <person name="Hano T."/>
            <person name="Tomaru Y."/>
        </authorList>
    </citation>
    <scope>NUCLEOTIDE SEQUENCE [LARGE SCALE GENOMIC DNA]</scope>
    <source>
        <strain evidence="11 12">NIES-3715</strain>
    </source>
</reference>
<comment type="similarity">
    <text evidence="2 10">Belongs to the mitochondrial carrier (TC 2.A.29) family.</text>
</comment>
<keyword evidence="5" id="KW-0677">Repeat</keyword>
<dbReference type="PANTHER" id="PTHR45624:SF15">
    <property type="entry name" value="MITOCHONDRIAL ARGININE TRANSPORTER BAC1"/>
    <property type="match status" value="1"/>
</dbReference>
<organism evidence="11 12">
    <name type="scientific">Chaetoceros tenuissimus</name>
    <dbReference type="NCBI Taxonomy" id="426638"/>
    <lineage>
        <taxon>Eukaryota</taxon>
        <taxon>Sar</taxon>
        <taxon>Stramenopiles</taxon>
        <taxon>Ochrophyta</taxon>
        <taxon>Bacillariophyta</taxon>
        <taxon>Coscinodiscophyceae</taxon>
        <taxon>Chaetocerotophycidae</taxon>
        <taxon>Chaetocerotales</taxon>
        <taxon>Chaetocerotaceae</taxon>
        <taxon>Chaetoceros</taxon>
    </lineage>
</organism>
<evidence type="ECO:0000256" key="10">
    <source>
        <dbReference type="RuleBase" id="RU000488"/>
    </source>
</evidence>
<keyword evidence="6" id="KW-1133">Transmembrane helix</keyword>
<dbReference type="PANTHER" id="PTHR45624">
    <property type="entry name" value="MITOCHONDRIAL BASIC AMINO ACIDS TRANSPORTER-RELATED"/>
    <property type="match status" value="1"/>
</dbReference>
<evidence type="ECO:0000256" key="1">
    <source>
        <dbReference type="ARBA" id="ARBA00004225"/>
    </source>
</evidence>
<evidence type="ECO:0000256" key="8">
    <source>
        <dbReference type="ARBA" id="ARBA00023136"/>
    </source>
</evidence>
<keyword evidence="8 9" id="KW-0472">Membrane</keyword>
<gene>
    <name evidence="11" type="ORF">CTEN210_06720</name>
</gene>
<dbReference type="GO" id="GO:0031966">
    <property type="term" value="C:mitochondrial membrane"/>
    <property type="evidence" value="ECO:0007669"/>
    <property type="project" value="UniProtKB-SubCell"/>
</dbReference>
<evidence type="ECO:0000256" key="9">
    <source>
        <dbReference type="PROSITE-ProRule" id="PRU00282"/>
    </source>
</evidence>